<dbReference type="OrthoDB" id="5643411at2"/>
<sequence length="414" mass="47522">MTFNYKNTGVTAYQDVNEVLLKISNGIAEIIGNNLIGLYLFGSLAYGDFNTDSSDIDLIAITKQPLNHHDLDLIKQMHKKTEAHCSKWNNRLECSYTPIDMLSHILPPKEPRPYYGGGIFYDQAPYGNEWIINNHLLYKHGISLIGPDIKELIKPVDIIEVQKACIRDLFQEWLPKMTDSEWLDNSHYQSYLVMNLCRILYTVMNGVASTKRISAEWVKNRYGSIWTHLIETAESWKYGKEMSLKNKSIEFIKFAADKVKETTLFQEMYANEIYLGQRRSDLQRITGFLDDVINWAKQNNEIIGIALVGSYARNQAKEDSDIDLVILSCKPEKYLSNNEWLKKFGKCINIKRENYGAVTSWHVSYQDGHEVEFGIASPSWADIPAEQGTKEVVTHGIVIIYDPKALFIRLITCL</sequence>
<protein>
    <recommendedName>
        <fullName evidence="3">Aminoglycoside (3'') (9) adenylyltransferase</fullName>
        <ecNumber evidence="2">2.7.7.47</ecNumber>
    </recommendedName>
</protein>
<dbReference type="InterPro" id="IPR043519">
    <property type="entry name" value="NT_sf"/>
</dbReference>
<keyword evidence="1" id="KW-0808">Transferase</keyword>
<evidence type="ECO:0000256" key="3">
    <source>
        <dbReference type="ARBA" id="ARBA00035252"/>
    </source>
</evidence>
<dbReference type="InterPro" id="IPR002934">
    <property type="entry name" value="Polymerase_NTP_transf_dom"/>
</dbReference>
<name>A0A5E4PEL7_9COXI</name>
<evidence type="ECO:0000313" key="7">
    <source>
        <dbReference type="EMBL" id="VVC75429.1"/>
    </source>
</evidence>
<gene>
    <name evidence="7" type="ORF">AQUSIP_07190</name>
</gene>
<dbReference type="PANTHER" id="PTHR43449:SF3">
    <property type="entry name" value="POLYMERASE NUCLEOTIDYL TRANSFERASE DOMAIN-CONTAINING PROTEIN"/>
    <property type="match status" value="1"/>
</dbReference>
<dbReference type="PANTHER" id="PTHR43449">
    <property type="entry name" value="NUCLEOTIDYLTRANSFERASE"/>
    <property type="match status" value="1"/>
</dbReference>
<evidence type="ECO:0000256" key="4">
    <source>
        <dbReference type="ARBA" id="ARBA00048566"/>
    </source>
</evidence>
<evidence type="ECO:0000256" key="1">
    <source>
        <dbReference type="ARBA" id="ARBA00022679"/>
    </source>
</evidence>
<dbReference type="AlphaFoldDB" id="A0A5E4PEL7"/>
<dbReference type="GO" id="GO:0009012">
    <property type="term" value="F:aminoglycoside 3''-adenylyltransferase activity"/>
    <property type="evidence" value="ECO:0007669"/>
    <property type="project" value="UniProtKB-EC"/>
</dbReference>
<dbReference type="CDD" id="cd05403">
    <property type="entry name" value="NT_KNTase_like"/>
    <property type="match status" value="2"/>
</dbReference>
<keyword evidence="8" id="KW-1185">Reference proteome</keyword>
<dbReference type="RefSeq" id="WP_148338737.1">
    <property type="nucleotide sequence ID" value="NZ_LR699119.1"/>
</dbReference>
<dbReference type="EMBL" id="LR699119">
    <property type="protein sequence ID" value="VVC75429.1"/>
    <property type="molecule type" value="Genomic_DNA"/>
</dbReference>
<dbReference type="SUPFAM" id="SSF81301">
    <property type="entry name" value="Nucleotidyltransferase"/>
    <property type="match status" value="2"/>
</dbReference>
<reference evidence="7 8" key="1">
    <citation type="submission" date="2019-08" db="EMBL/GenBank/DDBJ databases">
        <authorList>
            <person name="Guy L."/>
        </authorList>
    </citation>
    <scope>NUCLEOTIDE SEQUENCE [LARGE SCALE GENOMIC DNA]</scope>
    <source>
        <strain evidence="7 8">SGT-108</strain>
    </source>
</reference>
<organism evidence="7 8">
    <name type="scientific">Aquicella siphonis</name>
    <dbReference type="NCBI Taxonomy" id="254247"/>
    <lineage>
        <taxon>Bacteria</taxon>
        <taxon>Pseudomonadati</taxon>
        <taxon>Pseudomonadota</taxon>
        <taxon>Gammaproteobacteria</taxon>
        <taxon>Legionellales</taxon>
        <taxon>Coxiellaceae</taxon>
        <taxon>Aquicella</taxon>
    </lineage>
</organism>
<feature type="domain" description="Adenylyltransferase AadA C-terminal" evidence="6">
    <location>
        <begin position="185"/>
        <end position="255"/>
    </location>
</feature>
<dbReference type="KEGG" id="asip:AQUSIP_07190"/>
<dbReference type="Gene3D" id="3.30.460.10">
    <property type="entry name" value="Beta Polymerase, domain 2"/>
    <property type="match status" value="2"/>
</dbReference>
<dbReference type="Proteomes" id="UP000324194">
    <property type="component" value="Chromosome 1"/>
</dbReference>
<proteinExistence type="predicted"/>
<accession>A0A5E4PEL7</accession>
<evidence type="ECO:0000256" key="2">
    <source>
        <dbReference type="ARBA" id="ARBA00035126"/>
    </source>
</evidence>
<dbReference type="InterPro" id="IPR025184">
    <property type="entry name" value="AadA_C"/>
</dbReference>
<dbReference type="EC" id="2.7.7.47" evidence="2"/>
<evidence type="ECO:0000259" key="6">
    <source>
        <dbReference type="Pfam" id="PF13427"/>
    </source>
</evidence>
<dbReference type="Pfam" id="PF04439">
    <property type="entry name" value="Adenyl_transf"/>
    <property type="match status" value="1"/>
</dbReference>
<dbReference type="Pfam" id="PF13427">
    <property type="entry name" value="AadA_C"/>
    <property type="match status" value="1"/>
</dbReference>
<feature type="domain" description="Polymerase nucleotidyl transferase" evidence="5">
    <location>
        <begin position="35"/>
        <end position="72"/>
    </location>
</feature>
<dbReference type="InterPro" id="IPR007530">
    <property type="entry name" value="Aminoglycoside_adenylylTfrase"/>
</dbReference>
<evidence type="ECO:0000259" key="5">
    <source>
        <dbReference type="Pfam" id="PF01909"/>
    </source>
</evidence>
<dbReference type="Pfam" id="PF01909">
    <property type="entry name" value="NTP_transf_2"/>
    <property type="match status" value="1"/>
</dbReference>
<evidence type="ECO:0000313" key="8">
    <source>
        <dbReference type="Proteomes" id="UP000324194"/>
    </source>
</evidence>
<comment type="catalytic activity">
    <reaction evidence="4">
        <text>streptomycin + ATP = 3''-O-adenylylstreptomycin + diphosphate</text>
        <dbReference type="Rhea" id="RHEA:20245"/>
        <dbReference type="ChEBI" id="CHEBI:30616"/>
        <dbReference type="ChEBI" id="CHEBI:33019"/>
        <dbReference type="ChEBI" id="CHEBI:58007"/>
        <dbReference type="ChEBI" id="CHEBI:58605"/>
        <dbReference type="EC" id="2.7.7.47"/>
    </reaction>
</comment>